<dbReference type="EMBL" id="MEUF01000016">
    <property type="protein sequence ID" value="OGC36303.1"/>
    <property type="molecule type" value="Genomic_DNA"/>
</dbReference>
<dbReference type="STRING" id="1802583.A2311_01410"/>
<evidence type="ECO:0000313" key="2">
    <source>
        <dbReference type="Proteomes" id="UP000178951"/>
    </source>
</evidence>
<dbReference type="AlphaFoldDB" id="A0A1F4TW64"/>
<proteinExistence type="predicted"/>
<reference evidence="1 2" key="1">
    <citation type="journal article" date="2016" name="Nat. Commun.">
        <title>Thousands of microbial genomes shed light on interconnected biogeochemical processes in an aquifer system.</title>
        <authorList>
            <person name="Anantharaman K."/>
            <person name="Brown C.T."/>
            <person name="Hug L.A."/>
            <person name="Sharon I."/>
            <person name="Castelle C.J."/>
            <person name="Probst A.J."/>
            <person name="Thomas B.C."/>
            <person name="Singh A."/>
            <person name="Wilkins M.J."/>
            <person name="Karaoz U."/>
            <person name="Brodie E.L."/>
            <person name="Williams K.H."/>
            <person name="Hubbard S.S."/>
            <person name="Banfield J.F."/>
        </authorList>
    </citation>
    <scope>NUCLEOTIDE SEQUENCE [LARGE SCALE GENOMIC DNA]</scope>
</reference>
<name>A0A1F4TW64_UNCSA</name>
<evidence type="ECO:0000313" key="1">
    <source>
        <dbReference type="EMBL" id="OGC36303.1"/>
    </source>
</evidence>
<gene>
    <name evidence="1" type="ORF">A2311_01410</name>
</gene>
<protein>
    <recommendedName>
        <fullName evidence="3">Fucose-specific lectin</fullName>
    </recommendedName>
</protein>
<organism evidence="1 2">
    <name type="scientific">candidate division WOR-1 bacterium RIFOXYB2_FULL_48_7</name>
    <dbReference type="NCBI Taxonomy" id="1802583"/>
    <lineage>
        <taxon>Bacteria</taxon>
        <taxon>Bacillati</taxon>
        <taxon>Saganbacteria</taxon>
    </lineage>
</organism>
<comment type="caution">
    <text evidence="1">The sequence shown here is derived from an EMBL/GenBank/DDBJ whole genome shotgun (WGS) entry which is preliminary data.</text>
</comment>
<dbReference type="Gene3D" id="2.120.10.70">
    <property type="entry name" value="Fucose-specific lectin"/>
    <property type="match status" value="1"/>
</dbReference>
<dbReference type="SUPFAM" id="SSF89372">
    <property type="entry name" value="Fucose-specific lectin"/>
    <property type="match status" value="1"/>
</dbReference>
<sequence>MVSSEGTPVVAIVDKVSLSGTPELSVMYYTDDWHYFGDRGITVEANFIGQFSMALTIDRPLLVFAATNPSHIVKAYIWDKYSTPSSWVAWPNLNGGTNPSPDVVLSSDTAYCVESFVNNQVKVEYTAEPPSAWQTFGNTISTTGTAEECALSIDGGGKPFILFSADNETHVMVYSSGTWSELTSPGDLSPYPSLFATNDIPYIAFIDSSDNNKIKVKYYFSGDWHTLGSGAVSSGSGFSPVIKFYNSTAYVAFVDGDNNSKITVKRLVNNSWQLVGSAGFSPYGVDQSLAESRVLSLAVSSESLAYVAFMENDSTKNRITVMKFISN</sequence>
<evidence type="ECO:0008006" key="3">
    <source>
        <dbReference type="Google" id="ProtNLM"/>
    </source>
</evidence>
<dbReference type="Proteomes" id="UP000178951">
    <property type="component" value="Unassembled WGS sequence"/>
</dbReference>
<accession>A0A1F4TW64</accession>